<keyword evidence="8" id="KW-1133">Transmembrane helix</keyword>
<evidence type="ECO:0000256" key="1">
    <source>
        <dbReference type="ARBA" id="ARBA00000085"/>
    </source>
</evidence>
<organism evidence="11">
    <name type="scientific">hydrothermal vent metagenome</name>
    <dbReference type="NCBI Taxonomy" id="652676"/>
    <lineage>
        <taxon>unclassified sequences</taxon>
        <taxon>metagenomes</taxon>
        <taxon>ecological metagenomes</taxon>
    </lineage>
</organism>
<evidence type="ECO:0000256" key="3">
    <source>
        <dbReference type="ARBA" id="ARBA00022553"/>
    </source>
</evidence>
<dbReference type="InterPro" id="IPR003594">
    <property type="entry name" value="HATPase_dom"/>
</dbReference>
<evidence type="ECO:0000259" key="9">
    <source>
        <dbReference type="Pfam" id="PF07568"/>
    </source>
</evidence>
<dbReference type="PANTHER" id="PTHR41523:SF8">
    <property type="entry name" value="ETHYLENE RESPONSE SENSOR PROTEIN"/>
    <property type="match status" value="1"/>
</dbReference>
<evidence type="ECO:0000256" key="7">
    <source>
        <dbReference type="ARBA" id="ARBA00022840"/>
    </source>
</evidence>
<keyword evidence="8" id="KW-0472">Membrane</keyword>
<evidence type="ECO:0000256" key="2">
    <source>
        <dbReference type="ARBA" id="ARBA00012438"/>
    </source>
</evidence>
<feature type="transmembrane region" description="Helical" evidence="8">
    <location>
        <begin position="28"/>
        <end position="46"/>
    </location>
</feature>
<keyword evidence="5" id="KW-0547">Nucleotide-binding</keyword>
<dbReference type="SUPFAM" id="SSF55874">
    <property type="entry name" value="ATPase domain of HSP90 chaperone/DNA topoisomerase II/histidine kinase"/>
    <property type="match status" value="1"/>
</dbReference>
<keyword evidence="8" id="KW-0812">Transmembrane</keyword>
<feature type="transmembrane region" description="Helical" evidence="8">
    <location>
        <begin position="53"/>
        <end position="75"/>
    </location>
</feature>
<gene>
    <name evidence="11" type="ORF">MNB_SV-10-1118</name>
</gene>
<feature type="transmembrane region" description="Helical" evidence="8">
    <location>
        <begin position="81"/>
        <end position="99"/>
    </location>
</feature>
<dbReference type="Gene3D" id="3.30.450.20">
    <property type="entry name" value="PAS domain"/>
    <property type="match status" value="1"/>
</dbReference>
<dbReference type="Pfam" id="PF13581">
    <property type="entry name" value="HATPase_c_2"/>
    <property type="match status" value="1"/>
</dbReference>
<dbReference type="InterPro" id="IPR011495">
    <property type="entry name" value="Sig_transdc_His_kin_sub2_dim/P"/>
</dbReference>
<proteinExistence type="predicted"/>
<dbReference type="EC" id="2.7.13.3" evidence="2"/>
<evidence type="ECO:0000259" key="10">
    <source>
        <dbReference type="Pfam" id="PF13581"/>
    </source>
</evidence>
<evidence type="ECO:0000313" key="11">
    <source>
        <dbReference type="EMBL" id="SFV69702.1"/>
    </source>
</evidence>
<dbReference type="Pfam" id="PF07568">
    <property type="entry name" value="HisKA_2"/>
    <property type="match status" value="1"/>
</dbReference>
<dbReference type="EMBL" id="FPHL01000059">
    <property type="protein sequence ID" value="SFV69702.1"/>
    <property type="molecule type" value="Genomic_DNA"/>
</dbReference>
<keyword evidence="3" id="KW-0597">Phosphoprotein</keyword>
<keyword evidence="4" id="KW-0808">Transferase</keyword>
<feature type="domain" description="Histidine kinase/HSP90-like ATPase" evidence="10">
    <location>
        <begin position="214"/>
        <end position="282"/>
    </location>
</feature>
<dbReference type="InterPro" id="IPR036890">
    <property type="entry name" value="HATPase_C_sf"/>
</dbReference>
<dbReference type="PANTHER" id="PTHR41523">
    <property type="entry name" value="TWO-COMPONENT SYSTEM SENSOR PROTEIN"/>
    <property type="match status" value="1"/>
</dbReference>
<dbReference type="AlphaFoldDB" id="A0A1W1CVK1"/>
<evidence type="ECO:0000256" key="5">
    <source>
        <dbReference type="ARBA" id="ARBA00022741"/>
    </source>
</evidence>
<dbReference type="GO" id="GO:0005524">
    <property type="term" value="F:ATP binding"/>
    <property type="evidence" value="ECO:0007669"/>
    <property type="project" value="UniProtKB-KW"/>
</dbReference>
<name>A0A1W1CVK1_9ZZZZ</name>
<evidence type="ECO:0000256" key="4">
    <source>
        <dbReference type="ARBA" id="ARBA00022679"/>
    </source>
</evidence>
<dbReference type="GO" id="GO:0004673">
    <property type="term" value="F:protein histidine kinase activity"/>
    <property type="evidence" value="ECO:0007669"/>
    <property type="project" value="UniProtKB-EC"/>
</dbReference>
<keyword evidence="7" id="KW-0067">ATP-binding</keyword>
<feature type="domain" description="Signal transduction histidine kinase subgroup 2 dimerisation and phosphoacceptor" evidence="9">
    <location>
        <begin position="123"/>
        <end position="196"/>
    </location>
</feature>
<keyword evidence="6 11" id="KW-0418">Kinase</keyword>
<comment type="catalytic activity">
    <reaction evidence="1">
        <text>ATP + protein L-histidine = ADP + protein N-phospho-L-histidine.</text>
        <dbReference type="EC" id="2.7.13.3"/>
    </reaction>
</comment>
<protein>
    <recommendedName>
        <fullName evidence="2">histidine kinase</fullName>
        <ecNumber evidence="2">2.7.13.3</ecNumber>
    </recommendedName>
</protein>
<accession>A0A1W1CVK1</accession>
<evidence type="ECO:0000256" key="8">
    <source>
        <dbReference type="SAM" id="Phobius"/>
    </source>
</evidence>
<reference evidence="11" key="1">
    <citation type="submission" date="2016-10" db="EMBL/GenBank/DDBJ databases">
        <authorList>
            <person name="de Groot N.N."/>
        </authorList>
    </citation>
    <scope>NUCLEOTIDE SEQUENCE</scope>
</reference>
<sequence length="311" mass="35457">MRTTTSIVVAFITLFILASLTIPGYNQAFVLFALAIVPAYLFFFLGTRIGIKWNAVVILLLILTTLNAYTAWITPVFTVELLIQTTLAYIALSYFYYMLEKERSRYEEELSVALKNKETLLKEVHHRAKNNLQIIMGLLESQAFRTKGAACKKILISQRYRLQAMSLIHESLSYSASYEKVDMSQYLKGIANNIQKYTHHTIVLDLEPCVLGMSDAMNLGLFLNEAISNASEHAYAKEVKGRIEVSLKYREEQCILRIKDFGRGFDANRSSHSLGLVLMEDISNFFNEGNMMIDFEEGTEIVFSFTQKKNT</sequence>
<dbReference type="Gene3D" id="3.30.565.10">
    <property type="entry name" value="Histidine kinase-like ATPase, C-terminal domain"/>
    <property type="match status" value="1"/>
</dbReference>
<evidence type="ECO:0000256" key="6">
    <source>
        <dbReference type="ARBA" id="ARBA00022777"/>
    </source>
</evidence>